<dbReference type="PANTHER" id="PTHR42724">
    <property type="entry name" value="TETRAACYLDISACCHARIDE 4'-KINASE"/>
    <property type="match status" value="1"/>
</dbReference>
<evidence type="ECO:0000256" key="12">
    <source>
        <dbReference type="ARBA" id="ARBA00029757"/>
    </source>
</evidence>
<dbReference type="PANTHER" id="PTHR42724:SF1">
    <property type="entry name" value="TETRAACYLDISACCHARIDE 4'-KINASE, MITOCHONDRIAL-RELATED"/>
    <property type="match status" value="1"/>
</dbReference>
<keyword evidence="7 13" id="KW-0808">Transferase</keyword>
<feature type="binding site" evidence="13">
    <location>
        <begin position="64"/>
        <end position="71"/>
    </location>
    <ligand>
        <name>ATP</name>
        <dbReference type="ChEBI" id="CHEBI:30616"/>
    </ligand>
</feature>
<keyword evidence="11 13" id="KW-0443">Lipid metabolism</keyword>
<evidence type="ECO:0000256" key="6">
    <source>
        <dbReference type="ARBA" id="ARBA00022556"/>
    </source>
</evidence>
<gene>
    <name evidence="13 15" type="primary">lpxK</name>
    <name evidence="15" type="ORF">H9906_03670</name>
</gene>
<dbReference type="GO" id="GO:0009244">
    <property type="term" value="P:lipopolysaccharide core region biosynthetic process"/>
    <property type="evidence" value="ECO:0007669"/>
    <property type="project" value="TreeGrafter"/>
</dbReference>
<evidence type="ECO:0000256" key="3">
    <source>
        <dbReference type="ARBA" id="ARBA00012071"/>
    </source>
</evidence>
<keyword evidence="14" id="KW-0472">Membrane</keyword>
<dbReference type="Proteomes" id="UP000823889">
    <property type="component" value="Unassembled WGS sequence"/>
</dbReference>
<keyword evidence="6 13" id="KW-0441">Lipid A biosynthesis</keyword>
<keyword evidence="5 13" id="KW-0444">Lipid biosynthesis</keyword>
<reference evidence="15" key="2">
    <citation type="submission" date="2021-04" db="EMBL/GenBank/DDBJ databases">
        <authorList>
            <person name="Gilroy R."/>
        </authorList>
    </citation>
    <scope>NUCLEOTIDE SEQUENCE</scope>
    <source>
        <strain evidence="15">9264</strain>
    </source>
</reference>
<evidence type="ECO:0000313" key="15">
    <source>
        <dbReference type="EMBL" id="HJD44109.1"/>
    </source>
</evidence>
<keyword evidence="14" id="KW-0812">Transmembrane</keyword>
<name>A0A9D2RF80_9BURK</name>
<dbReference type="GO" id="GO:0009245">
    <property type="term" value="P:lipid A biosynthetic process"/>
    <property type="evidence" value="ECO:0007669"/>
    <property type="project" value="UniProtKB-UniRule"/>
</dbReference>
<comment type="function">
    <text evidence="1 13">Transfers the gamma-phosphate of ATP to the 4'-position of a tetraacyldisaccharide 1-phosphate intermediate (termed DS-1-P) to form tetraacyldisaccharide 1,4'-bis-phosphate (lipid IVA).</text>
</comment>
<organism evidence="15 16">
    <name type="scientific">Candidatus Paenalcaligenes intestinipullorum</name>
    <dbReference type="NCBI Taxonomy" id="2838718"/>
    <lineage>
        <taxon>Bacteria</taxon>
        <taxon>Pseudomonadati</taxon>
        <taxon>Pseudomonadota</taxon>
        <taxon>Betaproteobacteria</taxon>
        <taxon>Burkholderiales</taxon>
        <taxon>Alcaligenaceae</taxon>
        <taxon>Paenalcaligenes</taxon>
    </lineage>
</organism>
<evidence type="ECO:0000256" key="7">
    <source>
        <dbReference type="ARBA" id="ARBA00022679"/>
    </source>
</evidence>
<keyword evidence="10 13" id="KW-0067">ATP-binding</keyword>
<keyword evidence="14" id="KW-1133">Transmembrane helix</keyword>
<evidence type="ECO:0000256" key="13">
    <source>
        <dbReference type="HAMAP-Rule" id="MF_00409"/>
    </source>
</evidence>
<protein>
    <recommendedName>
        <fullName evidence="4 13">Tetraacyldisaccharide 4'-kinase</fullName>
        <ecNumber evidence="3 13">2.7.1.130</ecNumber>
    </recommendedName>
    <alternativeName>
        <fullName evidence="12 13">Lipid A 4'-kinase</fullName>
    </alternativeName>
</protein>
<dbReference type="EC" id="2.7.1.130" evidence="3 13"/>
<comment type="catalytic activity">
    <reaction evidence="13">
        <text>a lipid A disaccharide + ATP = a lipid IVA + ADP + H(+)</text>
        <dbReference type="Rhea" id="RHEA:67840"/>
        <dbReference type="ChEBI" id="CHEBI:15378"/>
        <dbReference type="ChEBI" id="CHEBI:30616"/>
        <dbReference type="ChEBI" id="CHEBI:176343"/>
        <dbReference type="ChEBI" id="CHEBI:176425"/>
        <dbReference type="ChEBI" id="CHEBI:456216"/>
        <dbReference type="EC" id="2.7.1.130"/>
    </reaction>
</comment>
<evidence type="ECO:0000256" key="9">
    <source>
        <dbReference type="ARBA" id="ARBA00022777"/>
    </source>
</evidence>
<dbReference type="InterPro" id="IPR003758">
    <property type="entry name" value="LpxK"/>
</dbReference>
<feature type="transmembrane region" description="Helical" evidence="14">
    <location>
        <begin position="20"/>
        <end position="36"/>
    </location>
</feature>
<dbReference type="HAMAP" id="MF_00409">
    <property type="entry name" value="LpxK"/>
    <property type="match status" value="1"/>
</dbReference>
<keyword evidence="8 13" id="KW-0547">Nucleotide-binding</keyword>
<evidence type="ECO:0000256" key="11">
    <source>
        <dbReference type="ARBA" id="ARBA00023098"/>
    </source>
</evidence>
<proteinExistence type="inferred from homology"/>
<evidence type="ECO:0000313" key="16">
    <source>
        <dbReference type="Proteomes" id="UP000823889"/>
    </source>
</evidence>
<sequence>MTPLSSLQARVHRFWQRRSLWHWPLLPLSALVYWYTERKRRRYQHANLNKPSSKTPVIVVGNLIVGGAGKTPVTLALLHQLRAHGYTPGVISRGYGANIGAAPHASAHSKAASYLGDEPALIAQTTHTPVVVHPQRVLALQSMNAHFPEVDVVVSDDGLQHRQLARNVEIIVQDQRGLGNGWVLPAGPLRESPKVLAQADLVITQGVGPNSLTTASHFSEVRMYLWPIRFYSLHQPDYSVQADEALTHWKDSKLAAAAAIGQPQRFFEMLRQFGFSLTQQLALPDHYDYATPPFGAVHADYIFITAKDAVKCRDLNDPRLWVVEAESVFSTPDWYQAVLSKLPPPTP</sequence>
<evidence type="ECO:0000256" key="10">
    <source>
        <dbReference type="ARBA" id="ARBA00022840"/>
    </source>
</evidence>
<keyword evidence="9 13" id="KW-0418">Kinase</keyword>
<dbReference type="InterPro" id="IPR027417">
    <property type="entry name" value="P-loop_NTPase"/>
</dbReference>
<dbReference type="GO" id="GO:0005886">
    <property type="term" value="C:plasma membrane"/>
    <property type="evidence" value="ECO:0007669"/>
    <property type="project" value="TreeGrafter"/>
</dbReference>
<dbReference type="GO" id="GO:0009029">
    <property type="term" value="F:lipid-A 4'-kinase activity"/>
    <property type="evidence" value="ECO:0007669"/>
    <property type="project" value="UniProtKB-UniRule"/>
</dbReference>
<accession>A0A9D2RF80</accession>
<comment type="pathway">
    <text evidence="2 13">Glycolipid biosynthesis; lipid IV(A) biosynthesis; lipid IV(A) from (3R)-3-hydroxytetradecanoyl-[acyl-carrier-protein] and UDP-N-acetyl-alpha-D-glucosamine: step 6/6.</text>
</comment>
<evidence type="ECO:0000256" key="14">
    <source>
        <dbReference type="SAM" id="Phobius"/>
    </source>
</evidence>
<dbReference type="EMBL" id="DWUQ01000075">
    <property type="protein sequence ID" value="HJD44109.1"/>
    <property type="molecule type" value="Genomic_DNA"/>
</dbReference>
<evidence type="ECO:0000256" key="5">
    <source>
        <dbReference type="ARBA" id="ARBA00022516"/>
    </source>
</evidence>
<evidence type="ECO:0000256" key="4">
    <source>
        <dbReference type="ARBA" id="ARBA00016436"/>
    </source>
</evidence>
<comment type="caution">
    <text evidence="15">The sequence shown here is derived from an EMBL/GenBank/DDBJ whole genome shotgun (WGS) entry which is preliminary data.</text>
</comment>
<evidence type="ECO:0000256" key="8">
    <source>
        <dbReference type="ARBA" id="ARBA00022741"/>
    </source>
</evidence>
<evidence type="ECO:0000256" key="1">
    <source>
        <dbReference type="ARBA" id="ARBA00002274"/>
    </source>
</evidence>
<dbReference type="GO" id="GO:0005524">
    <property type="term" value="F:ATP binding"/>
    <property type="evidence" value="ECO:0007669"/>
    <property type="project" value="UniProtKB-UniRule"/>
</dbReference>
<dbReference type="NCBIfam" id="TIGR00682">
    <property type="entry name" value="lpxK"/>
    <property type="match status" value="1"/>
</dbReference>
<comment type="similarity">
    <text evidence="13">Belongs to the LpxK family.</text>
</comment>
<dbReference type="AlphaFoldDB" id="A0A9D2RF80"/>
<dbReference type="SUPFAM" id="SSF52540">
    <property type="entry name" value="P-loop containing nucleoside triphosphate hydrolases"/>
    <property type="match status" value="1"/>
</dbReference>
<evidence type="ECO:0000256" key="2">
    <source>
        <dbReference type="ARBA" id="ARBA00004870"/>
    </source>
</evidence>
<dbReference type="Pfam" id="PF02606">
    <property type="entry name" value="LpxK"/>
    <property type="match status" value="1"/>
</dbReference>
<reference evidence="15" key="1">
    <citation type="journal article" date="2021" name="PeerJ">
        <title>Extensive microbial diversity within the chicken gut microbiome revealed by metagenomics and culture.</title>
        <authorList>
            <person name="Gilroy R."/>
            <person name="Ravi A."/>
            <person name="Getino M."/>
            <person name="Pursley I."/>
            <person name="Horton D.L."/>
            <person name="Alikhan N.F."/>
            <person name="Baker D."/>
            <person name="Gharbi K."/>
            <person name="Hall N."/>
            <person name="Watson M."/>
            <person name="Adriaenssens E.M."/>
            <person name="Foster-Nyarko E."/>
            <person name="Jarju S."/>
            <person name="Secka A."/>
            <person name="Antonio M."/>
            <person name="Oren A."/>
            <person name="Chaudhuri R.R."/>
            <person name="La Ragione R."/>
            <person name="Hildebrand F."/>
            <person name="Pallen M.J."/>
        </authorList>
    </citation>
    <scope>NUCLEOTIDE SEQUENCE</scope>
    <source>
        <strain evidence="15">9264</strain>
    </source>
</reference>